<dbReference type="SUPFAM" id="SSF53300">
    <property type="entry name" value="vWA-like"/>
    <property type="match status" value="1"/>
</dbReference>
<feature type="region of interest" description="Disordered" evidence="1">
    <location>
        <begin position="1"/>
        <end position="28"/>
    </location>
</feature>
<evidence type="ECO:0000256" key="1">
    <source>
        <dbReference type="SAM" id="MobiDB-lite"/>
    </source>
</evidence>
<dbReference type="OrthoDB" id="9776116at2"/>
<dbReference type="InterPro" id="IPR036465">
    <property type="entry name" value="vWFA_dom_sf"/>
</dbReference>
<gene>
    <name evidence="3" type="ORF">C7Y72_08730</name>
</gene>
<organism evidence="3 4">
    <name type="scientific">Paraconexibacter algicola</name>
    <dbReference type="NCBI Taxonomy" id="2133960"/>
    <lineage>
        <taxon>Bacteria</taxon>
        <taxon>Bacillati</taxon>
        <taxon>Actinomycetota</taxon>
        <taxon>Thermoleophilia</taxon>
        <taxon>Solirubrobacterales</taxon>
        <taxon>Paraconexibacteraceae</taxon>
        <taxon>Paraconexibacter</taxon>
    </lineage>
</organism>
<evidence type="ECO:0000259" key="2">
    <source>
        <dbReference type="Pfam" id="PF01882"/>
    </source>
</evidence>
<comment type="caution">
    <text evidence="3">The sequence shown here is derived from an EMBL/GenBank/DDBJ whole genome shotgun (WGS) entry which is preliminary data.</text>
</comment>
<dbReference type="PANTHER" id="PTHR33608:SF6">
    <property type="entry name" value="BLL2464 PROTEIN"/>
    <property type="match status" value="1"/>
</dbReference>
<dbReference type="AlphaFoldDB" id="A0A2T4UKI0"/>
<dbReference type="Proteomes" id="UP000240739">
    <property type="component" value="Unassembled WGS sequence"/>
</dbReference>
<dbReference type="PANTHER" id="PTHR33608">
    <property type="entry name" value="BLL2464 PROTEIN"/>
    <property type="match status" value="1"/>
</dbReference>
<evidence type="ECO:0000313" key="3">
    <source>
        <dbReference type="EMBL" id="PTL59731.1"/>
    </source>
</evidence>
<dbReference type="Pfam" id="PF01882">
    <property type="entry name" value="DUF58"/>
    <property type="match status" value="1"/>
</dbReference>
<dbReference type="EMBL" id="PYYB01000001">
    <property type="protein sequence ID" value="PTL59731.1"/>
    <property type="molecule type" value="Genomic_DNA"/>
</dbReference>
<reference evidence="3 4" key="1">
    <citation type="submission" date="2018-03" db="EMBL/GenBank/DDBJ databases">
        <title>Aquarubrobacter algicola gen. nov., sp. nov., a novel actinobacterium isolated from shallow eutrophic lake during the end of cyanobacterial harmful algal blooms.</title>
        <authorList>
            <person name="Chun S.J."/>
        </authorList>
    </citation>
    <scope>NUCLEOTIDE SEQUENCE [LARGE SCALE GENOMIC DNA]</scope>
    <source>
        <strain evidence="3 4">Seoho-28</strain>
    </source>
</reference>
<proteinExistence type="predicted"/>
<dbReference type="Gene3D" id="3.40.50.410">
    <property type="entry name" value="von Willebrand factor, type A domain"/>
    <property type="match status" value="1"/>
</dbReference>
<sequence length="312" mass="33249">MARPPRTPKTTAGPSLVVPAGRQGPGTVTSDAVARVDLGLLRRAGGVLPGDHLGIGAGAGTELARLRPYEAGDDVRQIDPAATARTGEPHVRLQVPERSITTWLVLDVSPSMGFGSRDRLKSDIAEGVAAVVGRVAIRRGGRVAVVTAGEDTPRMLRPRGGRGALAGLQRLVAQGIRPDGVPGGPLSEALVRVARLARTRGVVVVVSDFRAEGEEWTVMLRRLASRHTVVAIEIADPLEAAIPDVGHLQLVDPETGELVELDTSSPALREHYAKVESTRRARVARALRRAPARHVQLSTDRDWARDLVKALR</sequence>
<dbReference type="InterPro" id="IPR002881">
    <property type="entry name" value="DUF58"/>
</dbReference>
<evidence type="ECO:0000313" key="4">
    <source>
        <dbReference type="Proteomes" id="UP000240739"/>
    </source>
</evidence>
<feature type="domain" description="DUF58" evidence="2">
    <location>
        <begin position="66"/>
        <end position="281"/>
    </location>
</feature>
<name>A0A2T4UKI0_9ACTN</name>
<accession>A0A2T4UKI0</accession>
<dbReference type="RefSeq" id="WP_107568375.1">
    <property type="nucleotide sequence ID" value="NZ_PYYB01000001.1"/>
</dbReference>
<protein>
    <submittedName>
        <fullName evidence="3">DUF58 domain-containing protein</fullName>
    </submittedName>
</protein>
<keyword evidence="4" id="KW-1185">Reference proteome</keyword>